<comment type="caution">
    <text evidence="1">The sequence shown here is derived from an EMBL/GenBank/DDBJ whole genome shotgun (WGS) entry which is preliminary data.</text>
</comment>
<dbReference type="RefSeq" id="WP_213430283.1">
    <property type="nucleotide sequence ID" value="NZ_AP031286.1"/>
</dbReference>
<protein>
    <submittedName>
        <fullName evidence="1">Uncharacterized protein</fullName>
    </submittedName>
</protein>
<reference evidence="1" key="1">
    <citation type="submission" date="2022-06" db="EMBL/GenBank/DDBJ databases">
        <authorList>
            <person name="Dietemann V."/>
            <person name="Ory F."/>
            <person name="Dainat B."/>
            <person name="Oberhansli S."/>
        </authorList>
    </citation>
    <scope>NUCLEOTIDE SEQUENCE</scope>
    <source>
        <strain evidence="1">Ena-SAMPLE-TAB-26-04-2022-14:26:32:270-5432</strain>
    </source>
</reference>
<gene>
    <name evidence="1" type="ORF">WJ0W_006682</name>
</gene>
<sequence>MKTTMSYCVDCMEPVWYGSAETGSEKSQCICEDKRVKCDNCGHSFLKKDLSINNLFIAVCRCCYEPFPYLMDNMAVGYFVPSMERAHTMMCVEKFDDKLQLTIRSYHLGISVLFPAMTKAELICRWMQGVISLNSTDIELMFNAAVLRLVPDYLSRNELITVSSNVKRSH</sequence>
<dbReference type="Proteomes" id="UP001154322">
    <property type="component" value="Unassembled WGS sequence"/>
</dbReference>
<keyword evidence="2" id="KW-1185">Reference proteome</keyword>
<organism evidence="1 2">
    <name type="scientific">Paenibacillus melissococcoides</name>
    <dbReference type="NCBI Taxonomy" id="2912268"/>
    <lineage>
        <taxon>Bacteria</taxon>
        <taxon>Bacillati</taxon>
        <taxon>Bacillota</taxon>
        <taxon>Bacilli</taxon>
        <taxon>Bacillales</taxon>
        <taxon>Paenibacillaceae</taxon>
        <taxon>Paenibacillus</taxon>
    </lineage>
</organism>
<proteinExistence type="predicted"/>
<evidence type="ECO:0000313" key="1">
    <source>
        <dbReference type="EMBL" id="CAH8249497.1"/>
    </source>
</evidence>
<evidence type="ECO:0000313" key="2">
    <source>
        <dbReference type="Proteomes" id="UP001154322"/>
    </source>
</evidence>
<name>A0ABM9GBJ1_9BACL</name>
<dbReference type="EMBL" id="CALYLO010000017">
    <property type="protein sequence ID" value="CAH8249497.1"/>
    <property type="molecule type" value="Genomic_DNA"/>
</dbReference>
<accession>A0ABM9GBJ1</accession>